<evidence type="ECO:0000313" key="4">
    <source>
        <dbReference type="EMBL" id="CAL4768790.1"/>
    </source>
</evidence>
<dbReference type="GO" id="GO:0090482">
    <property type="term" value="F:vitamin transmembrane transporter activity"/>
    <property type="evidence" value="ECO:0007669"/>
    <property type="project" value="InterPro"/>
</dbReference>
<dbReference type="EMBL" id="CAMXCT030000635">
    <property type="protein sequence ID" value="CAL4768790.1"/>
    <property type="molecule type" value="Genomic_DNA"/>
</dbReference>
<dbReference type="SUPFAM" id="SSF103473">
    <property type="entry name" value="MFS general substrate transporter"/>
    <property type="match status" value="1"/>
</dbReference>
<evidence type="ECO:0000256" key="2">
    <source>
        <dbReference type="SAM" id="Phobius"/>
    </source>
</evidence>
<accession>A0A9P1BY76</accession>
<dbReference type="Proteomes" id="UP001152797">
    <property type="component" value="Unassembled WGS sequence"/>
</dbReference>
<protein>
    <submittedName>
        <fullName evidence="3">Uncharacterized protein</fullName>
    </submittedName>
</protein>
<feature type="transmembrane region" description="Helical" evidence="2">
    <location>
        <begin position="168"/>
        <end position="189"/>
    </location>
</feature>
<keyword evidence="5" id="KW-1185">Reference proteome</keyword>
<feature type="transmembrane region" description="Helical" evidence="2">
    <location>
        <begin position="255"/>
        <end position="274"/>
    </location>
</feature>
<dbReference type="InterPro" id="IPR036259">
    <property type="entry name" value="MFS_trans_sf"/>
</dbReference>
<feature type="transmembrane region" description="Helical" evidence="2">
    <location>
        <begin position="393"/>
        <end position="415"/>
    </location>
</feature>
<keyword evidence="2" id="KW-0472">Membrane</keyword>
<reference evidence="3" key="1">
    <citation type="submission" date="2022-10" db="EMBL/GenBank/DDBJ databases">
        <authorList>
            <person name="Chen Y."/>
            <person name="Dougan E. K."/>
            <person name="Chan C."/>
            <person name="Rhodes N."/>
            <person name="Thang M."/>
        </authorList>
    </citation>
    <scope>NUCLEOTIDE SEQUENCE</scope>
</reference>
<dbReference type="EMBL" id="CAMXCT010000635">
    <property type="protein sequence ID" value="CAI3981478.1"/>
    <property type="molecule type" value="Genomic_DNA"/>
</dbReference>
<organism evidence="3">
    <name type="scientific">Cladocopium goreaui</name>
    <dbReference type="NCBI Taxonomy" id="2562237"/>
    <lineage>
        <taxon>Eukaryota</taxon>
        <taxon>Sar</taxon>
        <taxon>Alveolata</taxon>
        <taxon>Dinophyceae</taxon>
        <taxon>Suessiales</taxon>
        <taxon>Symbiodiniaceae</taxon>
        <taxon>Cladocopium</taxon>
    </lineage>
</organism>
<keyword evidence="2" id="KW-0812">Transmembrane</keyword>
<dbReference type="PANTHER" id="PTHR10686">
    <property type="entry name" value="FOLATE TRANSPORTER"/>
    <property type="match status" value="1"/>
</dbReference>
<dbReference type="PANTHER" id="PTHR10686:SF18">
    <property type="entry name" value="IP11787P-RELATED"/>
    <property type="match status" value="1"/>
</dbReference>
<sequence length="455" mass="49902">MVAMAATASYLQCIGLIFFWSFKPSEPHLSAYLVEVKHFSKHQRDAEIYTVYSYGSLVVVTLCALVKVYTLRLPNFKGLGNKALILLGAGARVATRVLLLYGTTLWQMQLMQVAFSVGLVGEFAFYAYCLKVIPGESQRLTALVQSSYLVSHTLAGLLGDWLLHHTDLGLVGLLWIAAVSVFLSCPLACSLKEVDKLDRPAVSPKVLWGIYSSPRYFWLSTLWWVLSYPAYQTIYGYESSLYADRFSDAAIDHNGSIFAVALLCGALSSATLSWHSVERRVRQTPTSVFVLLSCLLSGSMVAMGWFHSEWNLALSFTVFFILWSFANALFYGETRRSVDAGLDALHLGEQERKSITASVVSTVFMLNSAVGTLVNGIISFVAFNCLDLSVERVFQAMAILQGSLTVLVIGLALGVQRVSSPRSYQEMARVGAVAVPVTAVGFDPQTPPTEAEQVS</sequence>
<feature type="transmembrane region" description="Helical" evidence="2">
    <location>
        <begin position="286"/>
        <end position="306"/>
    </location>
</feature>
<feature type="transmembrane region" description="Helical" evidence="2">
    <location>
        <begin position="355"/>
        <end position="381"/>
    </location>
</feature>
<feature type="transmembrane region" description="Helical" evidence="2">
    <location>
        <begin position="216"/>
        <end position="235"/>
    </location>
</feature>
<dbReference type="Gene3D" id="1.20.1250.20">
    <property type="entry name" value="MFS general substrate transporter like domains"/>
    <property type="match status" value="1"/>
</dbReference>
<comment type="caution">
    <text evidence="3">The sequence shown here is derived from an EMBL/GenBank/DDBJ whole genome shotgun (WGS) entry which is preliminary data.</text>
</comment>
<dbReference type="InterPro" id="IPR002666">
    <property type="entry name" value="Folate_carrier"/>
</dbReference>
<proteinExistence type="inferred from homology"/>
<reference evidence="4 5" key="2">
    <citation type="submission" date="2024-05" db="EMBL/GenBank/DDBJ databases">
        <authorList>
            <person name="Chen Y."/>
            <person name="Shah S."/>
            <person name="Dougan E. K."/>
            <person name="Thang M."/>
            <person name="Chan C."/>
        </authorList>
    </citation>
    <scope>NUCLEOTIDE SEQUENCE [LARGE SCALE GENOMIC DNA]</scope>
</reference>
<feature type="transmembrane region" description="Helical" evidence="2">
    <location>
        <begin position="83"/>
        <end position="104"/>
    </location>
</feature>
<feature type="transmembrane region" description="Helical" evidence="2">
    <location>
        <begin position="51"/>
        <end position="71"/>
    </location>
</feature>
<dbReference type="GO" id="GO:0005886">
    <property type="term" value="C:plasma membrane"/>
    <property type="evidence" value="ECO:0007669"/>
    <property type="project" value="TreeGrafter"/>
</dbReference>
<feature type="transmembrane region" description="Helical" evidence="2">
    <location>
        <begin position="312"/>
        <end position="334"/>
    </location>
</feature>
<keyword evidence="2" id="KW-1133">Transmembrane helix</keyword>
<comment type="similarity">
    <text evidence="1">Belongs to the reduced folate carrier (RFC) transporter (TC 2.A.48) family.</text>
</comment>
<evidence type="ECO:0000313" key="3">
    <source>
        <dbReference type="EMBL" id="CAI3981478.1"/>
    </source>
</evidence>
<evidence type="ECO:0000313" key="5">
    <source>
        <dbReference type="Proteomes" id="UP001152797"/>
    </source>
</evidence>
<name>A0A9P1BY76_9DINO</name>
<evidence type="ECO:0000256" key="1">
    <source>
        <dbReference type="ARBA" id="ARBA00005773"/>
    </source>
</evidence>
<gene>
    <name evidence="3" type="ORF">C1SCF055_LOCUS9261</name>
</gene>
<dbReference type="OrthoDB" id="426485at2759"/>
<dbReference type="Pfam" id="PF01770">
    <property type="entry name" value="Folate_carrier"/>
    <property type="match status" value="1"/>
</dbReference>
<feature type="transmembrane region" description="Helical" evidence="2">
    <location>
        <begin position="110"/>
        <end position="130"/>
    </location>
</feature>
<dbReference type="EMBL" id="CAMXCT020000635">
    <property type="protein sequence ID" value="CAL1134853.1"/>
    <property type="molecule type" value="Genomic_DNA"/>
</dbReference>
<dbReference type="AlphaFoldDB" id="A0A9P1BY76"/>